<dbReference type="PROSITE" id="PS51257">
    <property type="entry name" value="PROKAR_LIPOPROTEIN"/>
    <property type="match status" value="1"/>
</dbReference>
<reference evidence="1 2" key="1">
    <citation type="journal article" date="2016" name="Nat. Commun.">
        <title>Thousands of microbial genomes shed light on interconnected biogeochemical processes in an aquifer system.</title>
        <authorList>
            <person name="Anantharaman K."/>
            <person name="Brown C.T."/>
            <person name="Hug L.A."/>
            <person name="Sharon I."/>
            <person name="Castelle C.J."/>
            <person name="Probst A.J."/>
            <person name="Thomas B.C."/>
            <person name="Singh A."/>
            <person name="Wilkins M.J."/>
            <person name="Karaoz U."/>
            <person name="Brodie E.L."/>
            <person name="Williams K.H."/>
            <person name="Hubbard S.S."/>
            <person name="Banfield J.F."/>
        </authorList>
    </citation>
    <scope>NUCLEOTIDE SEQUENCE [LARGE SCALE GENOMIC DNA]</scope>
</reference>
<gene>
    <name evidence="1" type="ORF">A2625_05545</name>
</gene>
<comment type="caution">
    <text evidence="1">The sequence shown here is derived from an EMBL/GenBank/DDBJ whole genome shotgun (WGS) entry which is preliminary data.</text>
</comment>
<dbReference type="Proteomes" id="UP000178724">
    <property type="component" value="Unassembled WGS sequence"/>
</dbReference>
<organism evidence="1 2">
    <name type="scientific">candidate division WOR-1 bacterium RIFCSPHIGHO2_01_FULL_53_15</name>
    <dbReference type="NCBI Taxonomy" id="1802564"/>
    <lineage>
        <taxon>Bacteria</taxon>
        <taxon>Bacillati</taxon>
        <taxon>Saganbacteria</taxon>
    </lineage>
</organism>
<evidence type="ECO:0000313" key="1">
    <source>
        <dbReference type="EMBL" id="OGB89890.1"/>
    </source>
</evidence>
<accession>A0A1F4Q1Y1</accession>
<name>A0A1F4Q1Y1_UNCSA</name>
<protein>
    <submittedName>
        <fullName evidence="1">Uncharacterized protein</fullName>
    </submittedName>
</protein>
<dbReference type="AlphaFoldDB" id="A0A1F4Q1Y1"/>
<proteinExistence type="predicted"/>
<dbReference type="EMBL" id="METM01000020">
    <property type="protein sequence ID" value="OGB89890.1"/>
    <property type="molecule type" value="Genomic_DNA"/>
</dbReference>
<sequence length="249" mass="26103">MIGRRKIKMKKLALYLALLAFVCLSTVALIAGCEVVVAPQGEVYIIIGWFSFPVIYITDGSANFSNPWNPVTGTSVTNATVIVSNETTGVTREAVYSAANGYYTPAQELLHSAGQSVSLSIKTTSETVTGSATTTPDPVYANLSPASNATATLPFTVSWEVTQGTYEATHSWLSVRGTTTAETNNYQVVVPRSQKSVTLTSSQIAAGSNYYISVFGVNVMSLSGAKSGSVVYVGGGNTVLSTGITIEAP</sequence>
<evidence type="ECO:0000313" key="2">
    <source>
        <dbReference type="Proteomes" id="UP000178724"/>
    </source>
</evidence>